<accession>A0A6N9TLF9</accession>
<dbReference type="GO" id="GO:0005198">
    <property type="term" value="F:structural molecule activity"/>
    <property type="evidence" value="ECO:0007669"/>
    <property type="project" value="InterPro"/>
</dbReference>
<dbReference type="InterPro" id="IPR006429">
    <property type="entry name" value="Phage_lambda_portal"/>
</dbReference>
<dbReference type="EMBL" id="JAAGRR010000001">
    <property type="protein sequence ID" value="NDY41260.1"/>
    <property type="molecule type" value="Genomic_DNA"/>
</dbReference>
<dbReference type="RefSeq" id="WP_163297373.1">
    <property type="nucleotide sequence ID" value="NZ_JAAGRR010000001.1"/>
</dbReference>
<evidence type="ECO:0000313" key="2">
    <source>
        <dbReference type="Proteomes" id="UP000469346"/>
    </source>
</evidence>
<proteinExistence type="predicted"/>
<protein>
    <submittedName>
        <fullName evidence="1">Phage portal protein</fullName>
    </submittedName>
</protein>
<dbReference type="Pfam" id="PF05136">
    <property type="entry name" value="Phage_portal_2"/>
    <property type="match status" value="1"/>
</dbReference>
<name>A0A6N9TLF9_DISTH</name>
<organism evidence="1 2">
    <name type="scientific">Dissulfurirhabdus thermomarina</name>
    <dbReference type="NCBI Taxonomy" id="1765737"/>
    <lineage>
        <taxon>Bacteria</taxon>
        <taxon>Deltaproteobacteria</taxon>
        <taxon>Dissulfurirhabdaceae</taxon>
        <taxon>Dissulfurirhabdus</taxon>
    </lineage>
</organism>
<comment type="caution">
    <text evidence="1">The sequence shown here is derived from an EMBL/GenBank/DDBJ whole genome shotgun (WGS) entry which is preliminary data.</text>
</comment>
<sequence>MRAYDLITRVVAGVLGIVSPHRAAAYRYGRQLLRTYAAGLPGGPNAAWLPRRRSADAEIRLAHKRLLPRARDLAQNSPYIAGGIERILNNVVRSGIRPQARIQTASGRPNTAANRRLERLWAQWVPHADLSGQLSYYGLQRLVLRHDWIDGEVLVHRVWDDSIPGVVPLRLEVLESEHLDDTVDGELPNGRLARRGIELDPATGRPVAYHVLPYHPGDYLAYGRRPKARRIPAADIIHLYERRRASQTRGVSRLAPIIMEAYDLSEYKAAERIGARLAAAFGVFVKSSLPELGPGIGTAAETDTTLPDYIEPGRIQALPFGTEIQVASHNRPGGQYESYVRDSVRSLSVATGISYEAFSNDYTSASYSSARSASLEERISYQALQQYLNERFNSRVWTWFVEAAMIAGLAPYLPGYGSDPRAYHEAVAWQCPGWTWVDPLKDSRAAATGIELVTTTRSKIAAQQGEDWDETLEQAIAEERRLADLYRLRRENRQLQEVADAS</sequence>
<dbReference type="GO" id="GO:0019068">
    <property type="term" value="P:virion assembly"/>
    <property type="evidence" value="ECO:0007669"/>
    <property type="project" value="InterPro"/>
</dbReference>
<gene>
    <name evidence="1" type="ORF">G3N55_00145</name>
</gene>
<keyword evidence="2" id="KW-1185">Reference proteome</keyword>
<dbReference type="NCBIfam" id="TIGR01539">
    <property type="entry name" value="portal_lambda"/>
    <property type="match status" value="1"/>
</dbReference>
<evidence type="ECO:0000313" key="1">
    <source>
        <dbReference type="EMBL" id="NDY41260.1"/>
    </source>
</evidence>
<dbReference type="AlphaFoldDB" id="A0A6N9TLF9"/>
<reference evidence="1 2" key="1">
    <citation type="submission" date="2020-02" db="EMBL/GenBank/DDBJ databases">
        <title>Comparative genomics of sulfur disproportionating microorganisms.</title>
        <authorList>
            <person name="Ward L.M."/>
            <person name="Bertran E."/>
            <person name="Johnston D.T."/>
        </authorList>
    </citation>
    <scope>NUCLEOTIDE SEQUENCE [LARGE SCALE GENOMIC DNA]</scope>
    <source>
        <strain evidence="1 2">DSM 100025</strain>
    </source>
</reference>
<dbReference type="Proteomes" id="UP000469346">
    <property type="component" value="Unassembled WGS sequence"/>
</dbReference>